<proteinExistence type="predicted"/>
<sequence length="79" mass="8577">MENHSLTSKGESLLPLRLLNNPIDETVLTVNGDERVFVGGKGQMPDPFPCLCLIRPATSSNQAATSNLNQLTNKNDPNQ</sequence>
<dbReference type="Proteomes" id="UP000515153">
    <property type="component" value="Chromosome VII"/>
</dbReference>
<organism evidence="1 2">
    <name type="scientific">Pyricularia grisea</name>
    <name type="common">Crabgrass-specific blast fungus</name>
    <name type="synonym">Magnaporthe grisea</name>
    <dbReference type="NCBI Taxonomy" id="148305"/>
    <lineage>
        <taxon>Eukaryota</taxon>
        <taxon>Fungi</taxon>
        <taxon>Dikarya</taxon>
        <taxon>Ascomycota</taxon>
        <taxon>Pezizomycotina</taxon>
        <taxon>Sordariomycetes</taxon>
        <taxon>Sordariomycetidae</taxon>
        <taxon>Magnaporthales</taxon>
        <taxon>Pyriculariaceae</taxon>
        <taxon>Pyricularia</taxon>
    </lineage>
</organism>
<reference evidence="2" key="3">
    <citation type="submission" date="2025-08" db="UniProtKB">
        <authorList>
            <consortium name="RefSeq"/>
        </authorList>
    </citation>
    <scope>IDENTIFICATION</scope>
    <source>
        <strain evidence="2">NI907</strain>
    </source>
</reference>
<dbReference type="RefSeq" id="XP_030980286.1">
    <property type="nucleotide sequence ID" value="XM_031130263.1"/>
</dbReference>
<protein>
    <submittedName>
        <fullName evidence="2">Uncharacterized protein</fullName>
    </submittedName>
</protein>
<keyword evidence="1" id="KW-1185">Reference proteome</keyword>
<reference evidence="2" key="2">
    <citation type="submission" date="2019-10" db="EMBL/GenBank/DDBJ databases">
        <authorList>
            <consortium name="NCBI Genome Project"/>
        </authorList>
    </citation>
    <scope>NUCLEOTIDE SEQUENCE</scope>
    <source>
        <strain evidence="2">NI907</strain>
    </source>
</reference>
<accession>A0A6P8AZ94</accession>
<dbReference type="AlphaFoldDB" id="A0A6P8AZ94"/>
<name>A0A6P8AZ94_PYRGI</name>
<reference evidence="1 2" key="1">
    <citation type="journal article" date="2019" name="Mol. Biol. Evol.">
        <title>Blast fungal genomes show frequent chromosomal changes, gene gains and losses, and effector gene turnover.</title>
        <authorList>
            <person name="Gomez Luciano L.B."/>
            <person name="Jason Tsai I."/>
            <person name="Chuma I."/>
            <person name="Tosa Y."/>
            <person name="Chen Y.H."/>
            <person name="Li J.Y."/>
            <person name="Li M.Y."/>
            <person name="Jade Lu M.Y."/>
            <person name="Nakayashiki H."/>
            <person name="Li W.H."/>
        </authorList>
    </citation>
    <scope>NUCLEOTIDE SEQUENCE [LARGE SCALE GENOMIC DNA]</scope>
    <source>
        <strain evidence="1 2">NI907</strain>
    </source>
</reference>
<dbReference type="KEGG" id="pgri:PgNI_10290"/>
<evidence type="ECO:0000313" key="1">
    <source>
        <dbReference type="Proteomes" id="UP000515153"/>
    </source>
</evidence>
<gene>
    <name evidence="2" type="ORF">PgNI_10290</name>
</gene>
<dbReference type="GeneID" id="41965171"/>
<evidence type="ECO:0000313" key="2">
    <source>
        <dbReference type="RefSeq" id="XP_030980286.1"/>
    </source>
</evidence>